<sequence length="173" mass="18211">MTEKEFVISVMGAFVGTLIASFFSNMILQAEAMPLILASTGASAVLIFSLPFSPVSRPWNLVGGHLVSAFAGVSCYLLVPGELLAASISIPSAMLLMHLFRCMHPPGGATAITAVVGGANVHALGYAFIVIPVFINAIILLSIAMAIATFRDDNPFESRLKGEGDETLDVLEE</sequence>
<dbReference type="RefSeq" id="WP_240991616.1">
    <property type="nucleotide sequence ID" value="NZ_CP090569.1"/>
</dbReference>
<dbReference type="EMBL" id="CP090569">
    <property type="protein sequence ID" value="USF87850.1"/>
    <property type="molecule type" value="Genomic_DNA"/>
</dbReference>
<feature type="transmembrane region" description="Helical" evidence="1">
    <location>
        <begin position="99"/>
        <end position="119"/>
    </location>
</feature>
<evidence type="ECO:0000256" key="1">
    <source>
        <dbReference type="SAM" id="Phobius"/>
    </source>
</evidence>
<proteinExistence type="predicted"/>
<evidence type="ECO:0000313" key="4">
    <source>
        <dbReference type="Proteomes" id="UP001056649"/>
    </source>
</evidence>
<dbReference type="InterPro" id="IPR058581">
    <property type="entry name" value="TM_HPP"/>
</dbReference>
<feature type="transmembrane region" description="Helical" evidence="1">
    <location>
        <begin position="59"/>
        <end position="79"/>
    </location>
</feature>
<dbReference type="PANTHER" id="PTHR33741">
    <property type="entry name" value="TRANSMEMBRANE PROTEIN DDB_G0269096-RELATED"/>
    <property type="match status" value="1"/>
</dbReference>
<accession>A0A9J6ZYP5</accession>
<dbReference type="Proteomes" id="UP001056649">
    <property type="component" value="Chromosome"/>
</dbReference>
<feature type="domain" description="HPP transmembrane region" evidence="2">
    <location>
        <begin position="4"/>
        <end position="151"/>
    </location>
</feature>
<gene>
    <name evidence="3" type="ORF">L0Y14_00965</name>
</gene>
<organism evidence="3 4">
    <name type="scientific">Candidatus Endoriftia persephonae</name>
    <dbReference type="NCBI Taxonomy" id="393765"/>
    <lineage>
        <taxon>Bacteria</taxon>
        <taxon>Pseudomonadati</taxon>
        <taxon>Pseudomonadota</taxon>
        <taxon>Gammaproteobacteria</taxon>
        <taxon>Chromatiales</taxon>
        <taxon>Sedimenticolaceae</taxon>
        <taxon>Candidatus Endoriftia</taxon>
    </lineage>
</organism>
<reference evidence="3" key="1">
    <citation type="journal article" date="2022" name="Mol. Ecol. Resour.">
        <title>The complete and closed genome of the facultative generalist Candidatus Endoriftia persephone from deep-sea hydrothermal vents.</title>
        <authorList>
            <person name="de Oliveira A.L."/>
            <person name="Srivastava A."/>
            <person name="Espada-Hinojosa S."/>
            <person name="Bright M."/>
        </authorList>
    </citation>
    <scope>NUCLEOTIDE SEQUENCE</scope>
    <source>
        <strain evidence="3">Tica-EPR-9o50.N</strain>
    </source>
</reference>
<evidence type="ECO:0000259" key="2">
    <source>
        <dbReference type="Pfam" id="PF04982"/>
    </source>
</evidence>
<dbReference type="KEGG" id="eps:L0Y14_00965"/>
<keyword evidence="1" id="KW-1133">Transmembrane helix</keyword>
<evidence type="ECO:0000313" key="3">
    <source>
        <dbReference type="EMBL" id="USF87850.1"/>
    </source>
</evidence>
<name>A0A9J6ZYP5_9GAMM</name>
<protein>
    <submittedName>
        <fullName evidence="3">HPP family protein</fullName>
    </submittedName>
</protein>
<dbReference type="AlphaFoldDB" id="A0A9J6ZYP5"/>
<feature type="transmembrane region" description="Helical" evidence="1">
    <location>
        <begin position="35"/>
        <end position="53"/>
    </location>
</feature>
<keyword evidence="1" id="KW-0472">Membrane</keyword>
<feature type="transmembrane region" description="Helical" evidence="1">
    <location>
        <begin position="125"/>
        <end position="150"/>
    </location>
</feature>
<dbReference type="Pfam" id="PF04982">
    <property type="entry name" value="TM_HPP"/>
    <property type="match status" value="1"/>
</dbReference>
<feature type="transmembrane region" description="Helical" evidence="1">
    <location>
        <begin position="6"/>
        <end position="28"/>
    </location>
</feature>
<keyword evidence="1" id="KW-0812">Transmembrane</keyword>
<dbReference type="PANTHER" id="PTHR33741:SF5">
    <property type="entry name" value="TRANSMEMBRANE PROTEIN DDB_G0269096-RELATED"/>
    <property type="match status" value="1"/>
</dbReference>
<keyword evidence="4" id="KW-1185">Reference proteome</keyword>
<dbReference type="InterPro" id="IPR007065">
    <property type="entry name" value="HPP"/>
</dbReference>